<keyword evidence="1" id="KW-0732">Signal</keyword>
<sequence length="191" mass="19308">MRSQGAGGSAAQRLRWAAAWAACASAAFAAGCSPNRCDRSEEANPPIEFVEATPEGGIYETSAPDGELLYFPGGMRYALKHHLGARPRWWQLYLSFERDGTKSGGTLAQAAGNQAEVPCVDDQHLIVVNGSCSEYWLRVVAGGAIGADDGATGAAGGGAGADGDEMGAAGGTVVGRCFGDGADPGGGSAEP</sequence>
<evidence type="ECO:0000313" key="3">
    <source>
        <dbReference type="Proteomes" id="UP000002139"/>
    </source>
</evidence>
<feature type="signal peptide" evidence="1">
    <location>
        <begin position="1"/>
        <end position="29"/>
    </location>
</feature>
<accession>A9GHY2</accession>
<dbReference type="EMBL" id="AM746676">
    <property type="protein sequence ID" value="CAN90173.1"/>
    <property type="molecule type" value="Genomic_DNA"/>
</dbReference>
<proteinExistence type="predicted"/>
<protein>
    <recommendedName>
        <fullName evidence="4">Secreted protein</fullName>
    </recommendedName>
</protein>
<keyword evidence="3" id="KW-1185">Reference proteome</keyword>
<feature type="chain" id="PRO_5002739062" description="Secreted protein" evidence="1">
    <location>
        <begin position="30"/>
        <end position="191"/>
    </location>
</feature>
<dbReference type="PROSITE" id="PS51257">
    <property type="entry name" value="PROKAR_LIPOPROTEIN"/>
    <property type="match status" value="1"/>
</dbReference>
<dbReference type="KEGG" id="scl:sce0017"/>
<dbReference type="RefSeq" id="WP_012232651.1">
    <property type="nucleotide sequence ID" value="NC_010162.1"/>
</dbReference>
<dbReference type="HOGENOM" id="CLU_1659588_0_0_7"/>
<dbReference type="BioCyc" id="SCEL448385:SCE_RS00085-MONOMER"/>
<gene>
    <name evidence="2" type="ordered locus">sce0017</name>
</gene>
<evidence type="ECO:0000256" key="1">
    <source>
        <dbReference type="SAM" id="SignalP"/>
    </source>
</evidence>
<name>A9GHY2_SORC5</name>
<dbReference type="STRING" id="448385.sce0017"/>
<organism evidence="2 3">
    <name type="scientific">Sorangium cellulosum (strain So ce56)</name>
    <name type="common">Polyangium cellulosum (strain So ce56)</name>
    <dbReference type="NCBI Taxonomy" id="448385"/>
    <lineage>
        <taxon>Bacteria</taxon>
        <taxon>Pseudomonadati</taxon>
        <taxon>Myxococcota</taxon>
        <taxon>Polyangia</taxon>
        <taxon>Polyangiales</taxon>
        <taxon>Polyangiaceae</taxon>
        <taxon>Sorangium</taxon>
    </lineage>
</organism>
<evidence type="ECO:0008006" key="4">
    <source>
        <dbReference type="Google" id="ProtNLM"/>
    </source>
</evidence>
<evidence type="ECO:0000313" key="2">
    <source>
        <dbReference type="EMBL" id="CAN90173.1"/>
    </source>
</evidence>
<dbReference type="AlphaFoldDB" id="A9GHY2"/>
<dbReference type="Proteomes" id="UP000002139">
    <property type="component" value="Chromosome"/>
</dbReference>
<reference evidence="2 3" key="1">
    <citation type="journal article" date="2007" name="Nat. Biotechnol.">
        <title>Complete genome sequence of the myxobacterium Sorangium cellulosum.</title>
        <authorList>
            <person name="Schneiker S."/>
            <person name="Perlova O."/>
            <person name="Kaiser O."/>
            <person name="Gerth K."/>
            <person name="Alici A."/>
            <person name="Altmeyer M.O."/>
            <person name="Bartels D."/>
            <person name="Bekel T."/>
            <person name="Beyer S."/>
            <person name="Bode E."/>
            <person name="Bode H.B."/>
            <person name="Bolten C.J."/>
            <person name="Choudhuri J.V."/>
            <person name="Doss S."/>
            <person name="Elnakady Y.A."/>
            <person name="Frank B."/>
            <person name="Gaigalat L."/>
            <person name="Goesmann A."/>
            <person name="Groeger C."/>
            <person name="Gross F."/>
            <person name="Jelsbak L."/>
            <person name="Jelsbak L."/>
            <person name="Kalinowski J."/>
            <person name="Kegler C."/>
            <person name="Knauber T."/>
            <person name="Konietzny S."/>
            <person name="Kopp M."/>
            <person name="Krause L."/>
            <person name="Krug D."/>
            <person name="Linke B."/>
            <person name="Mahmud T."/>
            <person name="Martinez-Arias R."/>
            <person name="McHardy A.C."/>
            <person name="Merai M."/>
            <person name="Meyer F."/>
            <person name="Mormann S."/>
            <person name="Munoz-Dorado J."/>
            <person name="Perez J."/>
            <person name="Pradella S."/>
            <person name="Rachid S."/>
            <person name="Raddatz G."/>
            <person name="Rosenau F."/>
            <person name="Rueckert C."/>
            <person name="Sasse F."/>
            <person name="Scharfe M."/>
            <person name="Schuster S.C."/>
            <person name="Suen G."/>
            <person name="Treuner-Lange A."/>
            <person name="Velicer G.J."/>
            <person name="Vorholter F.-J."/>
            <person name="Weissman K.J."/>
            <person name="Welch R.D."/>
            <person name="Wenzel S.C."/>
            <person name="Whitworth D.E."/>
            <person name="Wilhelm S."/>
            <person name="Wittmann C."/>
            <person name="Bloecker H."/>
            <person name="Puehler A."/>
            <person name="Mueller R."/>
        </authorList>
    </citation>
    <scope>NUCLEOTIDE SEQUENCE [LARGE SCALE GENOMIC DNA]</scope>
    <source>
        <strain evidence="3">So ce56</strain>
    </source>
</reference>